<organism evidence="2">
    <name type="scientific">hydrothermal vent metagenome</name>
    <dbReference type="NCBI Taxonomy" id="652676"/>
    <lineage>
        <taxon>unclassified sequences</taxon>
        <taxon>metagenomes</taxon>
        <taxon>ecological metagenomes</taxon>
    </lineage>
</organism>
<protein>
    <submittedName>
        <fullName evidence="2">UDP-glucose:sterol glucosyltransferase</fullName>
    </submittedName>
</protein>
<accession>A0A160TI06</accession>
<proteinExistence type="predicted"/>
<evidence type="ECO:0000313" key="2">
    <source>
        <dbReference type="EMBL" id="CUS43738.1"/>
    </source>
</evidence>
<dbReference type="PANTHER" id="PTHR48050:SF13">
    <property type="entry name" value="STEROL 3-BETA-GLUCOSYLTRANSFERASE UGT80A2"/>
    <property type="match status" value="1"/>
</dbReference>
<sequence>MRKILLTTVGTLGDLHPFIAIGLALQRRGHHPVLAVPEDHVAKTRAAGLDAVAVLPSFDEIRKRMGLGEDDAVKRVMADQTYLLEQVLLPWLESSTAALDDVVGDVDVMVGSLFVFGAPIIAEKRRVPLVSVILQPMAILSVHTPPKTSDFWMLIQAPGSPIGVRWNRLAYGFMRKVLRFRYGRKIDEVRAHHGLGPACDPSMFDVSKKTALTLCCYSPVFGPPQKDAPANTEIVGFPVYDSQGGDTEAPDPELEAFLANGPPPLVFTLGSFAVYAPGDFYEEAAAAAKLLGTRAVLLTGEKTRLRSSGDILVRPYAPHSTLFPRAAVIIHHGGIGTTGQALRAGKPQLVVPHMGDQADNAHRIRKMGLGLVLKARRFNARRAAPMIASLLDTPEYRIEAERIGSLVRPEDGAEAAAIAIERLFTTS</sequence>
<dbReference type="SUPFAM" id="SSF53756">
    <property type="entry name" value="UDP-Glycosyltransferase/glycogen phosphorylase"/>
    <property type="match status" value="1"/>
</dbReference>
<dbReference type="EMBL" id="CZQE01000080">
    <property type="protein sequence ID" value="CUS43738.1"/>
    <property type="molecule type" value="Genomic_DNA"/>
</dbReference>
<dbReference type="InterPro" id="IPR002213">
    <property type="entry name" value="UDP_glucos_trans"/>
</dbReference>
<dbReference type="AlphaFoldDB" id="A0A160TI06"/>
<name>A0A160TI06_9ZZZZ</name>
<keyword evidence="2" id="KW-0808">Transferase</keyword>
<reference evidence="2" key="1">
    <citation type="submission" date="2015-10" db="EMBL/GenBank/DDBJ databases">
        <authorList>
            <person name="Gilbert D.G."/>
        </authorList>
    </citation>
    <scope>NUCLEOTIDE SEQUENCE</scope>
</reference>
<dbReference type="CDD" id="cd03784">
    <property type="entry name" value="GT1_Gtf-like"/>
    <property type="match status" value="1"/>
</dbReference>
<dbReference type="InterPro" id="IPR050426">
    <property type="entry name" value="Glycosyltransferase_28"/>
</dbReference>
<feature type="domain" description="Erythromycin biosynthesis protein CIII-like C-terminal" evidence="1">
    <location>
        <begin position="315"/>
        <end position="403"/>
    </location>
</feature>
<dbReference type="GO" id="GO:0016758">
    <property type="term" value="F:hexosyltransferase activity"/>
    <property type="evidence" value="ECO:0007669"/>
    <property type="project" value="UniProtKB-ARBA"/>
</dbReference>
<dbReference type="PANTHER" id="PTHR48050">
    <property type="entry name" value="STEROL 3-BETA-GLUCOSYLTRANSFERASE"/>
    <property type="match status" value="1"/>
</dbReference>
<dbReference type="Pfam" id="PF06722">
    <property type="entry name" value="EryCIII-like_C"/>
    <property type="match status" value="1"/>
</dbReference>
<dbReference type="InterPro" id="IPR010610">
    <property type="entry name" value="EryCIII-like_C"/>
</dbReference>
<gene>
    <name evidence="2" type="ORF">MGWOODY_Smn1158</name>
</gene>
<evidence type="ECO:0000259" key="1">
    <source>
        <dbReference type="Pfam" id="PF06722"/>
    </source>
</evidence>
<dbReference type="Gene3D" id="3.40.50.2000">
    <property type="entry name" value="Glycogen Phosphorylase B"/>
    <property type="match status" value="2"/>
</dbReference>
<dbReference type="GO" id="GO:0008194">
    <property type="term" value="F:UDP-glycosyltransferase activity"/>
    <property type="evidence" value="ECO:0007669"/>
    <property type="project" value="InterPro"/>
</dbReference>